<evidence type="ECO:0000256" key="4">
    <source>
        <dbReference type="ARBA" id="ARBA00022989"/>
    </source>
</evidence>
<feature type="transmembrane region" description="Helical" evidence="6">
    <location>
        <begin position="75"/>
        <end position="94"/>
    </location>
</feature>
<protein>
    <submittedName>
        <fullName evidence="8">DMT family transporter</fullName>
    </submittedName>
</protein>
<dbReference type="InterPro" id="IPR037185">
    <property type="entry name" value="EmrE-like"/>
</dbReference>
<dbReference type="PANTHER" id="PTHR32322">
    <property type="entry name" value="INNER MEMBRANE TRANSPORTER"/>
    <property type="match status" value="1"/>
</dbReference>
<evidence type="ECO:0000256" key="3">
    <source>
        <dbReference type="ARBA" id="ARBA00022692"/>
    </source>
</evidence>
<keyword evidence="3 6" id="KW-0812">Transmembrane</keyword>
<gene>
    <name evidence="8" type="ORF">ACFQDL_11285</name>
</gene>
<feature type="domain" description="EamA" evidence="7">
    <location>
        <begin position="15"/>
        <end position="145"/>
    </location>
</feature>
<evidence type="ECO:0000259" key="7">
    <source>
        <dbReference type="Pfam" id="PF00892"/>
    </source>
</evidence>
<evidence type="ECO:0000313" key="9">
    <source>
        <dbReference type="Proteomes" id="UP001596422"/>
    </source>
</evidence>
<keyword evidence="4 6" id="KW-1133">Transmembrane helix</keyword>
<sequence>MTALRRLSPTGPVAIGLCYAMAAILIWTGFILVSRAGTLAALGMTDMLAIRFGTAVLLLIPLAWLKRQQLFNVRILVLGLVGGLGYGCFVYSGFERAPATHAALLLPGLMPITIALAATAFAGERKAAKVWRGILISSSGILILLAETLATSAQYWTGDLYFVLACLCWALYTALLRAWALDPWTATVGVVVVTAMLYLPVYMTLLPTSLADVSWTMLLSQGLYQGVLATIVQMICYVRAVQLLDATRMGALMALVPVLSAGLAVPLFGEQITPGLLLGMTLVLAGSVMGNMPAGMLGRFRGKR</sequence>
<reference evidence="9" key="1">
    <citation type="journal article" date="2019" name="Int. J. Syst. Evol. Microbiol.">
        <title>The Global Catalogue of Microorganisms (GCM) 10K type strain sequencing project: providing services to taxonomists for standard genome sequencing and annotation.</title>
        <authorList>
            <consortium name="The Broad Institute Genomics Platform"/>
            <consortium name="The Broad Institute Genome Sequencing Center for Infectious Disease"/>
            <person name="Wu L."/>
            <person name="Ma J."/>
        </authorList>
    </citation>
    <scope>NUCLEOTIDE SEQUENCE [LARGE SCALE GENOMIC DNA]</scope>
    <source>
        <strain evidence="9">NBRC 111756</strain>
    </source>
</reference>
<keyword evidence="9" id="KW-1185">Reference proteome</keyword>
<dbReference type="Proteomes" id="UP001596422">
    <property type="component" value="Unassembled WGS sequence"/>
</dbReference>
<feature type="transmembrane region" description="Helical" evidence="6">
    <location>
        <begin position="275"/>
        <end position="294"/>
    </location>
</feature>
<evidence type="ECO:0000313" key="8">
    <source>
        <dbReference type="EMBL" id="MFC6670601.1"/>
    </source>
</evidence>
<comment type="caution">
    <text evidence="8">The sequence shown here is derived from an EMBL/GenBank/DDBJ whole genome shotgun (WGS) entry which is preliminary data.</text>
</comment>
<keyword evidence="5 6" id="KW-0472">Membrane</keyword>
<feature type="domain" description="EamA" evidence="7">
    <location>
        <begin position="157"/>
        <end position="289"/>
    </location>
</feature>
<feature type="transmembrane region" description="Helical" evidence="6">
    <location>
        <begin position="218"/>
        <end position="238"/>
    </location>
</feature>
<feature type="transmembrane region" description="Helical" evidence="6">
    <location>
        <begin position="134"/>
        <end position="154"/>
    </location>
</feature>
<feature type="transmembrane region" description="Helical" evidence="6">
    <location>
        <begin position="160"/>
        <end position="179"/>
    </location>
</feature>
<organism evidence="8 9">
    <name type="scientific">Marinobacterium aestuariivivens</name>
    <dbReference type="NCBI Taxonomy" id="1698799"/>
    <lineage>
        <taxon>Bacteria</taxon>
        <taxon>Pseudomonadati</taxon>
        <taxon>Pseudomonadota</taxon>
        <taxon>Gammaproteobacteria</taxon>
        <taxon>Oceanospirillales</taxon>
        <taxon>Oceanospirillaceae</taxon>
        <taxon>Marinobacterium</taxon>
    </lineage>
</organism>
<evidence type="ECO:0000256" key="1">
    <source>
        <dbReference type="ARBA" id="ARBA00004141"/>
    </source>
</evidence>
<evidence type="ECO:0000256" key="2">
    <source>
        <dbReference type="ARBA" id="ARBA00007362"/>
    </source>
</evidence>
<proteinExistence type="inferred from homology"/>
<evidence type="ECO:0000256" key="6">
    <source>
        <dbReference type="SAM" id="Phobius"/>
    </source>
</evidence>
<dbReference type="EMBL" id="JBHSWE010000001">
    <property type="protein sequence ID" value="MFC6670601.1"/>
    <property type="molecule type" value="Genomic_DNA"/>
</dbReference>
<accession>A0ABW1ZZJ9</accession>
<dbReference type="PANTHER" id="PTHR32322:SF2">
    <property type="entry name" value="EAMA DOMAIN-CONTAINING PROTEIN"/>
    <property type="match status" value="1"/>
</dbReference>
<feature type="transmembrane region" description="Helical" evidence="6">
    <location>
        <begin position="39"/>
        <end position="63"/>
    </location>
</feature>
<name>A0ABW1ZZJ9_9GAMM</name>
<feature type="transmembrane region" description="Helical" evidence="6">
    <location>
        <begin position="12"/>
        <end position="33"/>
    </location>
</feature>
<comment type="subcellular location">
    <subcellularLocation>
        <location evidence="1">Membrane</location>
        <topology evidence="1">Multi-pass membrane protein</topology>
    </subcellularLocation>
</comment>
<evidence type="ECO:0000256" key="5">
    <source>
        <dbReference type="ARBA" id="ARBA00023136"/>
    </source>
</evidence>
<dbReference type="InterPro" id="IPR050638">
    <property type="entry name" value="AA-Vitamin_Transporters"/>
</dbReference>
<dbReference type="InterPro" id="IPR000620">
    <property type="entry name" value="EamA_dom"/>
</dbReference>
<comment type="similarity">
    <text evidence="2">Belongs to the EamA transporter family.</text>
</comment>
<dbReference type="RefSeq" id="WP_379909106.1">
    <property type="nucleotide sequence ID" value="NZ_JBHSWE010000001.1"/>
</dbReference>
<feature type="transmembrane region" description="Helical" evidence="6">
    <location>
        <begin position="100"/>
        <end position="122"/>
    </location>
</feature>
<feature type="transmembrane region" description="Helical" evidence="6">
    <location>
        <begin position="250"/>
        <end position="269"/>
    </location>
</feature>
<dbReference type="SUPFAM" id="SSF103481">
    <property type="entry name" value="Multidrug resistance efflux transporter EmrE"/>
    <property type="match status" value="2"/>
</dbReference>
<feature type="transmembrane region" description="Helical" evidence="6">
    <location>
        <begin position="186"/>
        <end position="206"/>
    </location>
</feature>
<dbReference type="Pfam" id="PF00892">
    <property type="entry name" value="EamA"/>
    <property type="match status" value="2"/>
</dbReference>